<gene>
    <name evidence="6" type="ORF">CHU32_11585</name>
    <name evidence="5" type="ORF">CHU33_08655</name>
</gene>
<keyword evidence="7" id="KW-1185">Reference proteome</keyword>
<dbReference type="Pfam" id="PF08052">
    <property type="entry name" value="PyrBI_leader"/>
    <property type="match status" value="1"/>
</dbReference>
<evidence type="ECO:0000313" key="6">
    <source>
        <dbReference type="EMBL" id="POP48754.1"/>
    </source>
</evidence>
<comment type="caution">
    <text evidence="6">The sequence shown here is derived from an EMBL/GenBank/DDBJ whole genome shotgun (WGS) entry which is preliminary data.</text>
</comment>
<dbReference type="EMBL" id="PQGD01000008">
    <property type="protein sequence ID" value="POP48754.1"/>
    <property type="molecule type" value="Genomic_DNA"/>
</dbReference>
<evidence type="ECO:0000256" key="1">
    <source>
        <dbReference type="ARBA" id="ARBA00016561"/>
    </source>
</evidence>
<evidence type="ECO:0000313" key="5">
    <source>
        <dbReference type="EMBL" id="POP45593.1"/>
    </source>
</evidence>
<dbReference type="InterPro" id="IPR012602">
    <property type="entry name" value="PyrBI_leader"/>
</dbReference>
<dbReference type="EMBL" id="PQGE01000006">
    <property type="protein sequence ID" value="POP45593.1"/>
    <property type="molecule type" value="Genomic_DNA"/>
</dbReference>
<dbReference type="Proteomes" id="UP000247005">
    <property type="component" value="Unassembled WGS sequence"/>
</dbReference>
<evidence type="ECO:0000256" key="2">
    <source>
        <dbReference type="ARBA" id="ARBA00022623"/>
    </source>
</evidence>
<keyword evidence="2" id="KW-0428">Leader peptide</keyword>
<evidence type="ECO:0000313" key="7">
    <source>
        <dbReference type="Proteomes" id="UP000237073"/>
    </source>
</evidence>
<protein>
    <recommendedName>
        <fullName evidence="1">pyr operon leader peptide</fullName>
    </recommendedName>
    <alternativeName>
        <fullName evidence="4">pyrBI operon attenuator</fullName>
    </alternativeName>
</protein>
<sequence>MVQCLRHTVFAHLKQGAGLPFFFPLLHQFSKPLIVGAFFCPGVRR</sequence>
<organism evidence="6 8">
    <name type="scientific">Superficieibacter electus</name>
    <dbReference type="NCBI Taxonomy" id="2022662"/>
    <lineage>
        <taxon>Bacteria</taxon>
        <taxon>Pseudomonadati</taxon>
        <taxon>Pseudomonadota</taxon>
        <taxon>Gammaproteobacteria</taxon>
        <taxon>Enterobacterales</taxon>
        <taxon>Enterobacteriaceae</taxon>
        <taxon>Superficieibacter</taxon>
    </lineage>
</organism>
<keyword evidence="3" id="KW-0665">Pyrimidine biosynthesis</keyword>
<dbReference type="RefSeq" id="WP_103675682.1">
    <property type="nucleotide sequence ID" value="NZ_PQGD01000008.1"/>
</dbReference>
<proteinExistence type="predicted"/>
<dbReference type="GO" id="GO:0019856">
    <property type="term" value="P:pyrimidine nucleobase biosynthetic process"/>
    <property type="evidence" value="ECO:0007669"/>
    <property type="project" value="InterPro"/>
</dbReference>
<dbReference type="GO" id="GO:0006221">
    <property type="term" value="P:pyrimidine nucleotide biosynthetic process"/>
    <property type="evidence" value="ECO:0007669"/>
    <property type="project" value="UniProtKB-KW"/>
</dbReference>
<name>A0A2P5GQD4_9ENTR</name>
<accession>A0A2P5GQD4</accession>
<dbReference type="NCBIfam" id="NF007587">
    <property type="entry name" value="PRK10224.1"/>
    <property type="match status" value="1"/>
</dbReference>
<evidence type="ECO:0000256" key="3">
    <source>
        <dbReference type="ARBA" id="ARBA00022975"/>
    </source>
</evidence>
<reference evidence="7 8" key="1">
    <citation type="submission" date="2018-01" db="EMBL/GenBank/DDBJ databases">
        <title>Superficieibacter electus gen. nov., sp. nov., an extended-spectrum beta-lactamase possessing member of the Enterobacteriaceae family, isolated from intensive care unit surfaces.</title>
        <authorList>
            <person name="Potter R.F."/>
            <person name="D'Souza A.W."/>
        </authorList>
    </citation>
    <scope>NUCLEOTIDE SEQUENCE [LARGE SCALE GENOMIC DNA]</scope>
    <source>
        <strain evidence="6 8">BP-1</strain>
        <strain evidence="5 7">BP-2</strain>
    </source>
</reference>
<dbReference type="OrthoDB" id="6624836at2"/>
<dbReference type="AlphaFoldDB" id="A0A2P5GQD4"/>
<dbReference type="Proteomes" id="UP000237073">
    <property type="component" value="Unassembled WGS sequence"/>
</dbReference>
<evidence type="ECO:0000313" key="8">
    <source>
        <dbReference type="Proteomes" id="UP000247005"/>
    </source>
</evidence>
<evidence type="ECO:0000256" key="4">
    <source>
        <dbReference type="ARBA" id="ARBA00030895"/>
    </source>
</evidence>